<name>A0A2M6WXJ8_9BACT</name>
<dbReference type="PIRSF" id="PIRSF036521">
    <property type="entry name" value="UCP036521_pph"/>
    <property type="match status" value="1"/>
</dbReference>
<organism evidence="2 3">
    <name type="scientific">Candidatus Berkelbacteria bacterium CG10_big_fil_rev_8_21_14_0_10_41_12</name>
    <dbReference type="NCBI Taxonomy" id="1974513"/>
    <lineage>
        <taxon>Bacteria</taxon>
        <taxon>Candidatus Berkelbacteria</taxon>
    </lineage>
</organism>
<reference evidence="3" key="1">
    <citation type="submission" date="2017-09" db="EMBL/GenBank/DDBJ databases">
        <title>Depth-based differentiation of microbial function through sediment-hosted aquifers and enrichment of novel symbionts in the deep terrestrial subsurface.</title>
        <authorList>
            <person name="Probst A.J."/>
            <person name="Ladd B."/>
            <person name="Jarett J.K."/>
            <person name="Geller-Mcgrath D.E."/>
            <person name="Sieber C.M.K."/>
            <person name="Emerson J.B."/>
            <person name="Anantharaman K."/>
            <person name="Thomas B.C."/>
            <person name="Malmstrom R."/>
            <person name="Stieglmeier M."/>
            <person name="Klingl A."/>
            <person name="Woyke T."/>
            <person name="Ryan C.M."/>
            <person name="Banfield J.F."/>
        </authorList>
    </citation>
    <scope>NUCLEOTIDE SEQUENCE [LARGE SCALE GENOMIC DNA]</scope>
</reference>
<dbReference type="EMBL" id="PEZV01000009">
    <property type="protein sequence ID" value="PIT97466.1"/>
    <property type="molecule type" value="Genomic_DNA"/>
</dbReference>
<comment type="caution">
    <text evidence="2">The sequence shown here is derived from an EMBL/GenBank/DDBJ whole genome shotgun (WGS) entry which is preliminary data.</text>
</comment>
<evidence type="ECO:0000313" key="3">
    <source>
        <dbReference type="Proteomes" id="UP000228596"/>
    </source>
</evidence>
<dbReference type="Proteomes" id="UP000228596">
    <property type="component" value="Unassembled WGS sequence"/>
</dbReference>
<accession>A0A2M6WXJ8</accession>
<dbReference type="PANTHER" id="PTHR42702">
    <property type="entry name" value="NUCLEOTIDE PYROPHOSPHOHYDROLASE"/>
    <property type="match status" value="1"/>
</dbReference>
<evidence type="ECO:0000259" key="1">
    <source>
        <dbReference type="Pfam" id="PF03819"/>
    </source>
</evidence>
<proteinExistence type="predicted"/>
<dbReference type="Gene3D" id="1.10.287.1080">
    <property type="entry name" value="MazG-like"/>
    <property type="match status" value="1"/>
</dbReference>
<dbReference type="AlphaFoldDB" id="A0A2M6WXJ8"/>
<dbReference type="InterPro" id="IPR004518">
    <property type="entry name" value="MazG-like_dom"/>
</dbReference>
<dbReference type="Pfam" id="PF03819">
    <property type="entry name" value="MazG"/>
    <property type="match status" value="1"/>
</dbReference>
<protein>
    <recommendedName>
        <fullName evidence="1">NTP pyrophosphohydrolase MazG-like domain-containing protein</fullName>
    </recommendedName>
</protein>
<dbReference type="PANTHER" id="PTHR42702:SF1">
    <property type="entry name" value="REGULATORY PROTEIN FOR BETA-LACTAMASE"/>
    <property type="match status" value="1"/>
</dbReference>
<sequence>MKTKLTLNSPLKELQKYTAEMNIERGFSDETVQEKIMLLMEEIGELCKAIRKNATNVKSAQDSKIHRIQDEFADVMLYIMALANKLDIDLTRAIIEKEKENSKRTWR</sequence>
<dbReference type="InterPro" id="IPR011411">
    <property type="entry name" value="MazG-related_YvdC"/>
</dbReference>
<gene>
    <name evidence="2" type="ORF">COT77_01355</name>
</gene>
<feature type="domain" description="NTP pyrophosphohydrolase MazG-like" evidence="1">
    <location>
        <begin position="34"/>
        <end position="97"/>
    </location>
</feature>
<dbReference type="SUPFAM" id="SSF101386">
    <property type="entry name" value="all-alpha NTP pyrophosphatases"/>
    <property type="match status" value="1"/>
</dbReference>
<evidence type="ECO:0000313" key="2">
    <source>
        <dbReference type="EMBL" id="PIT97466.1"/>
    </source>
</evidence>